<reference evidence="1 2" key="1">
    <citation type="journal article" date="2019" name="Commun. Biol.">
        <title>The bagworm genome reveals a unique fibroin gene that provides high tensile strength.</title>
        <authorList>
            <person name="Kono N."/>
            <person name="Nakamura H."/>
            <person name="Ohtoshi R."/>
            <person name="Tomita M."/>
            <person name="Numata K."/>
            <person name="Arakawa K."/>
        </authorList>
    </citation>
    <scope>NUCLEOTIDE SEQUENCE [LARGE SCALE GENOMIC DNA]</scope>
</reference>
<protein>
    <submittedName>
        <fullName evidence="1">Uncharacterized protein</fullName>
    </submittedName>
</protein>
<evidence type="ECO:0000313" key="2">
    <source>
        <dbReference type="Proteomes" id="UP000299102"/>
    </source>
</evidence>
<gene>
    <name evidence="1" type="ORF">EVAR_96916_1</name>
</gene>
<keyword evidence="2" id="KW-1185">Reference proteome</keyword>
<dbReference type="AlphaFoldDB" id="A0A4C1WFN3"/>
<accession>A0A4C1WFN3</accession>
<dbReference type="EMBL" id="BGZK01000533">
    <property type="protein sequence ID" value="GBP48935.1"/>
    <property type="molecule type" value="Genomic_DNA"/>
</dbReference>
<evidence type="ECO:0000313" key="1">
    <source>
        <dbReference type="EMBL" id="GBP48935.1"/>
    </source>
</evidence>
<comment type="caution">
    <text evidence="1">The sequence shown here is derived from an EMBL/GenBank/DDBJ whole genome shotgun (WGS) entry which is preliminary data.</text>
</comment>
<sequence length="111" mass="12911">MGERNVWRETTWGREPNLRRTIHPSFVGILVCPRFPRSLVHRGLRFLLGRRKTHVVPLLRSPHCRGISSRILPVSNRGVWNLSPTRWPDPMATSDTDRFTCPEARSGRFKL</sequence>
<organism evidence="1 2">
    <name type="scientific">Eumeta variegata</name>
    <name type="common">Bagworm moth</name>
    <name type="synonym">Eumeta japonica</name>
    <dbReference type="NCBI Taxonomy" id="151549"/>
    <lineage>
        <taxon>Eukaryota</taxon>
        <taxon>Metazoa</taxon>
        <taxon>Ecdysozoa</taxon>
        <taxon>Arthropoda</taxon>
        <taxon>Hexapoda</taxon>
        <taxon>Insecta</taxon>
        <taxon>Pterygota</taxon>
        <taxon>Neoptera</taxon>
        <taxon>Endopterygota</taxon>
        <taxon>Lepidoptera</taxon>
        <taxon>Glossata</taxon>
        <taxon>Ditrysia</taxon>
        <taxon>Tineoidea</taxon>
        <taxon>Psychidae</taxon>
        <taxon>Oiketicinae</taxon>
        <taxon>Eumeta</taxon>
    </lineage>
</organism>
<name>A0A4C1WFN3_EUMVA</name>
<dbReference type="Proteomes" id="UP000299102">
    <property type="component" value="Unassembled WGS sequence"/>
</dbReference>
<proteinExistence type="predicted"/>